<dbReference type="KEGG" id="haly:HYG82_03030"/>
<dbReference type="GeneID" id="56032231"/>
<keyword evidence="2" id="KW-1185">Reference proteome</keyword>
<dbReference type="AlphaFoldDB" id="A0A7D5GQN2"/>
<dbReference type="RefSeq" id="WP_179259631.1">
    <property type="nucleotide sequence ID" value="NZ_CP058601.1"/>
</dbReference>
<protein>
    <submittedName>
        <fullName evidence="1">Uncharacterized protein</fullName>
    </submittedName>
</protein>
<gene>
    <name evidence="1" type="ORF">HYG82_03030</name>
</gene>
<proteinExistence type="predicted"/>
<evidence type="ECO:0000313" key="2">
    <source>
        <dbReference type="Proteomes" id="UP000509241"/>
    </source>
</evidence>
<evidence type="ECO:0000313" key="1">
    <source>
        <dbReference type="EMBL" id="QLG47889.1"/>
    </source>
</evidence>
<reference evidence="1 2" key="1">
    <citation type="submission" date="2020-07" db="EMBL/GenBank/DDBJ databases">
        <authorList>
            <person name="Cui H."/>
        </authorList>
    </citation>
    <scope>NUCLEOTIDE SEQUENCE [LARGE SCALE GENOMIC DNA]</scope>
    <source>
        <strain evidence="1 2">YPL8</strain>
    </source>
</reference>
<dbReference type="EMBL" id="CP058601">
    <property type="protein sequence ID" value="QLG47889.1"/>
    <property type="molecule type" value="Genomic_DNA"/>
</dbReference>
<name>A0A7D5GQN2_9EURY</name>
<accession>A0A7D5GQN2</accession>
<dbReference type="Proteomes" id="UP000509241">
    <property type="component" value="Chromosome"/>
</dbReference>
<dbReference type="OrthoDB" id="204229at2157"/>
<organism evidence="1 2">
    <name type="scientific">Natrinema halophilum</name>
    <dbReference type="NCBI Taxonomy" id="1699371"/>
    <lineage>
        <taxon>Archaea</taxon>
        <taxon>Methanobacteriati</taxon>
        <taxon>Methanobacteriota</taxon>
        <taxon>Stenosarchaea group</taxon>
        <taxon>Halobacteria</taxon>
        <taxon>Halobacteriales</taxon>
        <taxon>Natrialbaceae</taxon>
        <taxon>Natrinema</taxon>
    </lineage>
</organism>
<sequence length="381" mass="41993">MTDLQLYTLVVPSNPQSGLMARLQQQLATSGILEQDGGVVEQLSSEPGDQTISGYYRAKYADKMATELEELAQASGVDELSLAGMSSSTSKDGYYSLESADVEQVAPQTPLVQRFDLTLRHKGTRNDYWRALEPSRRQLDHPFGNSTTPVEVGVPAVAAKAQWFNPEDQTRKLASPTTTRNAELGDVEIFDLDAGETAVGTENPTLLYEISYTSEEDVDCRVYDTLGNTAKLDANSDLQWKKTFSTQADFDDELVLDNGLLRLRLDEPNSTLTAEEWDDSNTTWSAVSLSKPSTVDLMDVDLMDVAMVRDRAQFTFDVDGSLFALNAILNRGFNDVQFTIPPNESGPIPTDLENWLDPIASASVVDPNASKTLISRTEVRR</sequence>